<dbReference type="STRING" id="33114.A0A2G2UWZ2"/>
<name>A0A2G2UWZ2_CAPBA</name>
<reference evidence="2" key="2">
    <citation type="journal article" date="2017" name="J. Anim. Genet.">
        <title>Multiple reference genome sequences of hot pepper reveal the massive evolution of plant disease resistance genes by retroduplication.</title>
        <authorList>
            <person name="Kim S."/>
            <person name="Park J."/>
            <person name="Yeom S.-I."/>
            <person name="Kim Y.-M."/>
            <person name="Seo E."/>
            <person name="Kim K.-T."/>
            <person name="Kim M.-S."/>
            <person name="Lee J.M."/>
            <person name="Cheong K."/>
            <person name="Shin H.-S."/>
            <person name="Kim S.-B."/>
            <person name="Han K."/>
            <person name="Lee J."/>
            <person name="Park M."/>
            <person name="Lee H.-A."/>
            <person name="Lee H.-Y."/>
            <person name="Lee Y."/>
            <person name="Oh S."/>
            <person name="Lee J.H."/>
            <person name="Choi E."/>
            <person name="Choi E."/>
            <person name="Lee S.E."/>
            <person name="Jeon J."/>
            <person name="Kim H."/>
            <person name="Choi G."/>
            <person name="Song H."/>
            <person name="Lee J."/>
            <person name="Lee S.-C."/>
            <person name="Kwon J.-K."/>
            <person name="Lee H.-Y."/>
            <person name="Koo N."/>
            <person name="Hong Y."/>
            <person name="Kim R.W."/>
            <person name="Kang W.-H."/>
            <person name="Huh J.H."/>
            <person name="Kang B.-C."/>
            <person name="Yang T.-J."/>
            <person name="Lee Y.-H."/>
            <person name="Bennetzen J.L."/>
            <person name="Choi D."/>
        </authorList>
    </citation>
    <scope>NUCLEOTIDE SEQUENCE [LARGE SCALE GENOMIC DNA]</scope>
    <source>
        <strain evidence="2">cv. PBC81</strain>
    </source>
</reference>
<dbReference type="Proteomes" id="UP000224567">
    <property type="component" value="Unassembled WGS sequence"/>
</dbReference>
<organism evidence="1 2">
    <name type="scientific">Capsicum baccatum</name>
    <name type="common">Peruvian pepper</name>
    <dbReference type="NCBI Taxonomy" id="33114"/>
    <lineage>
        <taxon>Eukaryota</taxon>
        <taxon>Viridiplantae</taxon>
        <taxon>Streptophyta</taxon>
        <taxon>Embryophyta</taxon>
        <taxon>Tracheophyta</taxon>
        <taxon>Spermatophyta</taxon>
        <taxon>Magnoliopsida</taxon>
        <taxon>eudicotyledons</taxon>
        <taxon>Gunneridae</taxon>
        <taxon>Pentapetalae</taxon>
        <taxon>asterids</taxon>
        <taxon>lamiids</taxon>
        <taxon>Solanales</taxon>
        <taxon>Solanaceae</taxon>
        <taxon>Solanoideae</taxon>
        <taxon>Capsiceae</taxon>
        <taxon>Capsicum</taxon>
    </lineage>
</organism>
<accession>A0A2G2UWZ2</accession>
<sequence length="86" mass="9951">MSTSRTCNSSLWTKEENKILENILIEDIDVIESERVPLPDYPEEPRDSNQNSEASIGWRRGAFLSEEEHRTTFLISLFSITMLVSF</sequence>
<dbReference type="EMBL" id="MLFT02002309">
    <property type="protein sequence ID" value="PHT25256.1"/>
    <property type="molecule type" value="Genomic_DNA"/>
</dbReference>
<keyword evidence="2" id="KW-1185">Reference proteome</keyword>
<gene>
    <name evidence="1" type="ORF">CQW23_35109</name>
</gene>
<evidence type="ECO:0000313" key="2">
    <source>
        <dbReference type="Proteomes" id="UP000224567"/>
    </source>
</evidence>
<protein>
    <submittedName>
        <fullName evidence="1">Uncharacterized protein</fullName>
    </submittedName>
</protein>
<reference evidence="1 2" key="1">
    <citation type="journal article" date="2017" name="Genome Biol.">
        <title>New reference genome sequences of hot pepper reveal the massive evolution of plant disease-resistance genes by retroduplication.</title>
        <authorList>
            <person name="Kim S."/>
            <person name="Park J."/>
            <person name="Yeom S.I."/>
            <person name="Kim Y.M."/>
            <person name="Seo E."/>
            <person name="Kim K.T."/>
            <person name="Kim M.S."/>
            <person name="Lee J.M."/>
            <person name="Cheong K."/>
            <person name="Shin H.S."/>
            <person name="Kim S.B."/>
            <person name="Han K."/>
            <person name="Lee J."/>
            <person name="Park M."/>
            <person name="Lee H.A."/>
            <person name="Lee H.Y."/>
            <person name="Lee Y."/>
            <person name="Oh S."/>
            <person name="Lee J.H."/>
            <person name="Choi E."/>
            <person name="Choi E."/>
            <person name="Lee S.E."/>
            <person name="Jeon J."/>
            <person name="Kim H."/>
            <person name="Choi G."/>
            <person name="Song H."/>
            <person name="Lee J."/>
            <person name="Lee S.C."/>
            <person name="Kwon J.K."/>
            <person name="Lee H.Y."/>
            <person name="Koo N."/>
            <person name="Hong Y."/>
            <person name="Kim R.W."/>
            <person name="Kang W.H."/>
            <person name="Huh J.H."/>
            <person name="Kang B.C."/>
            <person name="Yang T.J."/>
            <person name="Lee Y.H."/>
            <person name="Bennetzen J.L."/>
            <person name="Choi D."/>
        </authorList>
    </citation>
    <scope>NUCLEOTIDE SEQUENCE [LARGE SCALE GENOMIC DNA]</scope>
    <source>
        <strain evidence="2">cv. PBC81</strain>
    </source>
</reference>
<dbReference type="AlphaFoldDB" id="A0A2G2UWZ2"/>
<proteinExistence type="predicted"/>
<comment type="caution">
    <text evidence="1">The sequence shown here is derived from an EMBL/GenBank/DDBJ whole genome shotgun (WGS) entry which is preliminary data.</text>
</comment>
<evidence type="ECO:0000313" key="1">
    <source>
        <dbReference type="EMBL" id="PHT25256.1"/>
    </source>
</evidence>